<dbReference type="AlphaFoldDB" id="A0A917RGW4"/>
<protein>
    <submittedName>
        <fullName evidence="3">Uncharacterized protein</fullName>
    </submittedName>
</protein>
<feature type="compositionally biased region" description="Pro residues" evidence="1">
    <location>
        <begin position="26"/>
        <end position="38"/>
    </location>
</feature>
<name>A0A917RGW4_9ACTN</name>
<accession>A0A917RGW4</accession>
<feature type="region of interest" description="Disordered" evidence="1">
    <location>
        <begin position="1"/>
        <end position="38"/>
    </location>
</feature>
<evidence type="ECO:0000256" key="2">
    <source>
        <dbReference type="SAM" id="Phobius"/>
    </source>
</evidence>
<evidence type="ECO:0000313" key="4">
    <source>
        <dbReference type="Proteomes" id="UP000637788"/>
    </source>
</evidence>
<comment type="caution">
    <text evidence="3">The sequence shown here is derived from an EMBL/GenBank/DDBJ whole genome shotgun (WGS) entry which is preliminary data.</text>
</comment>
<dbReference type="Proteomes" id="UP000637788">
    <property type="component" value="Unassembled WGS sequence"/>
</dbReference>
<proteinExistence type="predicted"/>
<keyword evidence="2" id="KW-0472">Membrane</keyword>
<keyword evidence="4" id="KW-1185">Reference proteome</keyword>
<feature type="transmembrane region" description="Helical" evidence="2">
    <location>
        <begin position="110"/>
        <end position="130"/>
    </location>
</feature>
<organism evidence="3 4">
    <name type="scientific">Streptomyces flaveus</name>
    <dbReference type="NCBI Taxonomy" id="66370"/>
    <lineage>
        <taxon>Bacteria</taxon>
        <taxon>Bacillati</taxon>
        <taxon>Actinomycetota</taxon>
        <taxon>Actinomycetes</taxon>
        <taxon>Kitasatosporales</taxon>
        <taxon>Streptomycetaceae</taxon>
        <taxon>Streptomyces</taxon>
        <taxon>Streptomyces aurantiacus group</taxon>
    </lineage>
</organism>
<sequence length="260" mass="27210">MSTPPPASPSQFPRGPYSAQGGPAFPHQPPAPYPASPYPPQPYAGAAPMGGPPALGCEVCGAGPSAPVTVRGHQGIIVIMRFLRRKGAFCRTCGLAVFRQMQADTLLQGWWGPLSAIITPITLLMNLGALSTVRRIPQPRVPGWRPPLDPGKPVMKRPAGLIVTVPLAVVAVALVAVPVLFVIGLVAGDGRPEPLTVGSCARNDGSWSDQDLKTVSCGSSDAQFRVTEPPEAGCPTGDFLAGPEYSEDQATTLCLHPLER</sequence>
<evidence type="ECO:0000313" key="3">
    <source>
        <dbReference type="EMBL" id="GGL07245.1"/>
    </source>
</evidence>
<evidence type="ECO:0000256" key="1">
    <source>
        <dbReference type="SAM" id="MobiDB-lite"/>
    </source>
</evidence>
<dbReference type="EMBL" id="BMPQ01000034">
    <property type="protein sequence ID" value="GGL07245.1"/>
    <property type="molecule type" value="Genomic_DNA"/>
</dbReference>
<keyword evidence="2" id="KW-1133">Transmembrane helix</keyword>
<reference evidence="3" key="1">
    <citation type="journal article" date="2014" name="Int. J. Syst. Evol. Microbiol.">
        <title>Complete genome sequence of Corynebacterium casei LMG S-19264T (=DSM 44701T), isolated from a smear-ripened cheese.</title>
        <authorList>
            <consortium name="US DOE Joint Genome Institute (JGI-PGF)"/>
            <person name="Walter F."/>
            <person name="Albersmeier A."/>
            <person name="Kalinowski J."/>
            <person name="Ruckert C."/>
        </authorList>
    </citation>
    <scope>NUCLEOTIDE SEQUENCE</scope>
    <source>
        <strain evidence="3">JCM 3035</strain>
    </source>
</reference>
<feature type="transmembrane region" description="Helical" evidence="2">
    <location>
        <begin position="161"/>
        <end position="187"/>
    </location>
</feature>
<reference evidence="3" key="2">
    <citation type="submission" date="2020-09" db="EMBL/GenBank/DDBJ databases">
        <authorList>
            <person name="Sun Q."/>
            <person name="Ohkuma M."/>
        </authorList>
    </citation>
    <scope>NUCLEOTIDE SEQUENCE</scope>
    <source>
        <strain evidence="3">JCM 3035</strain>
    </source>
</reference>
<keyword evidence="2" id="KW-0812">Transmembrane</keyword>
<gene>
    <name evidence="3" type="ORF">GCM10010094_80070</name>
</gene>